<feature type="domain" description="Right handed beta helix" evidence="1">
    <location>
        <begin position="382"/>
        <end position="515"/>
    </location>
</feature>
<sequence length="698" mass="77670">MEAARDRIRELRQTEVLPEGVIVRVEPGVIERSESFVLTAEDSGHVNAPIVWTAAEPGRTTLAGGTAVHDFAPVQAVAPDIAARLPAAVRDQVLVIDLAKAGVSDPGEIEQRGSPGLELFFDDQRMPLARYPNEGWLLIADVPQTGPTRFREGLEREKRYHGVPAGRHYGRITYDGDRPSRWSTENDIVMHGYWTWDWSDSYQKVQSIDTAAHEITFAEPHHNYGYTTNQRYRVLNVIEELDQPGEWCIDREAGLVYFLPPSPVESGTVYVSVVETPLVQMDYVSYVEFSGFELTASRGMGIQINGGEAVTVAGCSLTNLGGTAVEINGGWRHTVQSCDMSELARGGIWVDGGDRATLTPSAHRIVNNHIHDFSLWVRTNLNGITVRGVGQYVAHNLLHDGPHTALYFRGNDHLIELNELHDVCQETGDAGAIYTGRDYTWQGNVVRHNYLHDLKGPGQHGVTAVYLDDFSSGYTVTGNVFYRAGKGVQVGGGHDNTVTDNIFVDCEPAIHLDARGLGWASYYHNGTNTWLWDRMADLNAEQPPYSERYPHLRTILQEETGKPTGNVIDRNLVMGETWLVLFDYWAFDFHGLVEVEDNWVSAEGIVRRLTEDNGGWDPYYLNSTTDEGYSVLTRDEVKALGEFTGNRLDATPAGTFDPVTRTFTPTDPAALRAMGFELPPIAEMGLQRDAWRTRLPAR</sequence>
<dbReference type="PANTHER" id="PTHR36453:SF1">
    <property type="entry name" value="RIGHT HANDED BETA HELIX DOMAIN-CONTAINING PROTEIN"/>
    <property type="match status" value="1"/>
</dbReference>
<evidence type="ECO:0000313" key="2">
    <source>
        <dbReference type="EMBL" id="WRQ87699.1"/>
    </source>
</evidence>
<dbReference type="Proteomes" id="UP000738431">
    <property type="component" value="Chromosome"/>
</dbReference>
<evidence type="ECO:0000259" key="1">
    <source>
        <dbReference type="Pfam" id="PF13229"/>
    </source>
</evidence>
<dbReference type="Pfam" id="PF13229">
    <property type="entry name" value="Beta_helix"/>
    <property type="match status" value="2"/>
</dbReference>
<reference evidence="2 3" key="1">
    <citation type="submission" date="2023-12" db="EMBL/GenBank/DDBJ databases">
        <title>Description of an unclassified Opitutus bacterium of Verrucomicrobiota.</title>
        <authorList>
            <person name="Zhang D.-F."/>
        </authorList>
    </citation>
    <scope>NUCLEOTIDE SEQUENCE [LARGE SCALE GENOMIC DNA]</scope>
    <source>
        <strain evidence="2 3">WL0086</strain>
    </source>
</reference>
<dbReference type="InterPro" id="IPR012334">
    <property type="entry name" value="Pectin_lyas_fold"/>
</dbReference>
<dbReference type="InterPro" id="IPR011050">
    <property type="entry name" value="Pectin_lyase_fold/virulence"/>
</dbReference>
<dbReference type="SMART" id="SM00710">
    <property type="entry name" value="PbH1"/>
    <property type="match status" value="7"/>
</dbReference>
<protein>
    <submittedName>
        <fullName evidence="2">Right-handed parallel beta-helix repeat-containing protein</fullName>
    </submittedName>
</protein>
<proteinExistence type="predicted"/>
<dbReference type="Gene3D" id="2.160.20.10">
    <property type="entry name" value="Single-stranded right-handed beta-helix, Pectin lyase-like"/>
    <property type="match status" value="1"/>
</dbReference>
<dbReference type="InterPro" id="IPR006626">
    <property type="entry name" value="PbH1"/>
</dbReference>
<evidence type="ECO:0000313" key="3">
    <source>
        <dbReference type="Proteomes" id="UP000738431"/>
    </source>
</evidence>
<dbReference type="SUPFAM" id="SSF51126">
    <property type="entry name" value="Pectin lyase-like"/>
    <property type="match status" value="1"/>
</dbReference>
<dbReference type="RefSeq" id="WP_221030142.1">
    <property type="nucleotide sequence ID" value="NZ_CP139781.1"/>
</dbReference>
<organism evidence="2 3">
    <name type="scientific">Actomonas aquatica</name>
    <dbReference type="NCBI Taxonomy" id="2866162"/>
    <lineage>
        <taxon>Bacteria</taxon>
        <taxon>Pseudomonadati</taxon>
        <taxon>Verrucomicrobiota</taxon>
        <taxon>Opitutia</taxon>
        <taxon>Opitutales</taxon>
        <taxon>Opitutaceae</taxon>
        <taxon>Actomonas</taxon>
    </lineage>
</organism>
<keyword evidence="3" id="KW-1185">Reference proteome</keyword>
<accession>A0ABZ1CAS9</accession>
<dbReference type="InterPro" id="IPR039448">
    <property type="entry name" value="Beta_helix"/>
</dbReference>
<name>A0ABZ1CAS9_9BACT</name>
<dbReference type="PANTHER" id="PTHR36453">
    <property type="entry name" value="SECRETED PROTEIN-RELATED"/>
    <property type="match status" value="1"/>
</dbReference>
<dbReference type="EMBL" id="CP139781">
    <property type="protein sequence ID" value="WRQ87699.1"/>
    <property type="molecule type" value="Genomic_DNA"/>
</dbReference>
<feature type="domain" description="Right handed beta helix" evidence="1">
    <location>
        <begin position="288"/>
        <end position="360"/>
    </location>
</feature>
<gene>
    <name evidence="2" type="ORF">K1X11_023050</name>
</gene>